<dbReference type="GO" id="GO:0004843">
    <property type="term" value="F:cysteine-type deubiquitinase activity"/>
    <property type="evidence" value="ECO:0007669"/>
    <property type="project" value="TreeGrafter"/>
</dbReference>
<dbReference type="Gene3D" id="3.90.70.80">
    <property type="match status" value="1"/>
</dbReference>
<sequence length="731" mass="84450">MKRDSTKLDQLPNKSSSDAVNKIASTNSISIGSDNAVTTSQISEPKIKNAEFDGVTKRLSIDSTVQEAESEKKKLAPTTFNTSIGNRNSKKYNIENFKIEKMVEDGNCAFRACAYLLYNDQYQHKPIRKNVFDFVVNNWKDNVELLNATRQTVGRAKFENSGQYITCMGRDGEFGTAFEIGIMVRLYNINITILHQVGNEYQLVSLLTNPTISTEKPGYFLFTGSWINGHINVLKEKKESRGTSLNVVDDTTNSKGLFDHDKVKSLIQPINSNDTSPSEKLKAKVSDSIRKNSNPKMLEKPAQYDIFNFEEDDDHEVIKPFRRKFPQVRGDERAAIKETLKISSVRDVYSKDIETTNEDMFWRENTGGVRDMNVYYKNRSEDKQQQKSDKYCTEYHELVELYVNLSKQSDSPMPSIGLPLKMNMYNKNQLEIVYASSLPVVLYVCATLVDCIVPQFLEIGDIMYYALLYEGTKTKVTIAELVTMDNREMSLRQFWIEFKTFVFEEKRRWPYFNVLIVDWQWKLIQSIVEAWNEQPVIKYVEDVYKFITNLDPLPNMSTIMCCSDSVMRKISTDLDRYSLNAKAHVFHLKSITLLTLCRELEEIEAILNDLFKIMLYKSEEKIEQSVIIIENQIKGKQLMIKEILARAGELSVGGKEFRNNMRILHKYEGACPDEIKSPFHKKLNPNWIARKTSVNNKEEQTDEVSNDLYAPDVGEYLMKHFVHTEKNNLWN</sequence>
<dbReference type="PROSITE" id="PS50802">
    <property type="entry name" value="OTU"/>
    <property type="match status" value="1"/>
</dbReference>
<dbReference type="InterPro" id="IPR050704">
    <property type="entry name" value="Peptidase_C85-like"/>
</dbReference>
<feature type="domain" description="OTU" evidence="1">
    <location>
        <begin position="97"/>
        <end position="237"/>
    </location>
</feature>
<dbReference type="Proteomes" id="UP000826195">
    <property type="component" value="Unassembled WGS sequence"/>
</dbReference>
<reference evidence="2 3" key="1">
    <citation type="journal article" date="2021" name="J. Hered.">
        <title>A chromosome-level genome assembly of the parasitoid wasp, Cotesia glomerata (Hymenoptera: Braconidae).</title>
        <authorList>
            <person name="Pinto B.J."/>
            <person name="Weis J.J."/>
            <person name="Gamble T."/>
            <person name="Ode P.J."/>
            <person name="Paul R."/>
            <person name="Zaspel J.M."/>
        </authorList>
    </citation>
    <scope>NUCLEOTIDE SEQUENCE [LARGE SCALE GENOMIC DNA]</scope>
    <source>
        <strain evidence="2">CgM1</strain>
    </source>
</reference>
<evidence type="ECO:0000259" key="1">
    <source>
        <dbReference type="PROSITE" id="PS50802"/>
    </source>
</evidence>
<gene>
    <name evidence="2" type="ORF">KQX54_015038</name>
</gene>
<evidence type="ECO:0000313" key="2">
    <source>
        <dbReference type="EMBL" id="KAH0561237.1"/>
    </source>
</evidence>
<organism evidence="2 3">
    <name type="scientific">Cotesia glomerata</name>
    <name type="common">Lepidopteran parasitic wasp</name>
    <name type="synonym">Apanteles glomeratus</name>
    <dbReference type="NCBI Taxonomy" id="32391"/>
    <lineage>
        <taxon>Eukaryota</taxon>
        <taxon>Metazoa</taxon>
        <taxon>Ecdysozoa</taxon>
        <taxon>Arthropoda</taxon>
        <taxon>Hexapoda</taxon>
        <taxon>Insecta</taxon>
        <taxon>Pterygota</taxon>
        <taxon>Neoptera</taxon>
        <taxon>Endopterygota</taxon>
        <taxon>Hymenoptera</taxon>
        <taxon>Apocrita</taxon>
        <taxon>Ichneumonoidea</taxon>
        <taxon>Braconidae</taxon>
        <taxon>Microgastrinae</taxon>
        <taxon>Cotesia</taxon>
    </lineage>
</organism>
<proteinExistence type="predicted"/>
<evidence type="ECO:0000313" key="3">
    <source>
        <dbReference type="Proteomes" id="UP000826195"/>
    </source>
</evidence>
<accession>A0AAV7IWR5</accession>
<name>A0AAV7IWR5_COTGL</name>
<dbReference type="EMBL" id="JAHXZJ010000374">
    <property type="protein sequence ID" value="KAH0561237.1"/>
    <property type="molecule type" value="Genomic_DNA"/>
</dbReference>
<comment type="caution">
    <text evidence="2">The sequence shown here is derived from an EMBL/GenBank/DDBJ whole genome shotgun (WGS) entry which is preliminary data.</text>
</comment>
<keyword evidence="3" id="KW-1185">Reference proteome</keyword>
<dbReference type="PANTHER" id="PTHR12419">
    <property type="entry name" value="OTU DOMAIN CONTAINING PROTEIN"/>
    <property type="match status" value="1"/>
</dbReference>
<dbReference type="AlphaFoldDB" id="A0AAV7IWR5"/>
<dbReference type="GO" id="GO:0016579">
    <property type="term" value="P:protein deubiquitination"/>
    <property type="evidence" value="ECO:0007669"/>
    <property type="project" value="TreeGrafter"/>
</dbReference>
<protein>
    <recommendedName>
        <fullName evidence="1">OTU domain-containing protein</fullName>
    </recommendedName>
</protein>
<dbReference type="InterPro" id="IPR003323">
    <property type="entry name" value="OTU_dom"/>
</dbReference>